<dbReference type="GO" id="GO:0008233">
    <property type="term" value="F:peptidase activity"/>
    <property type="evidence" value="ECO:0007669"/>
    <property type="project" value="UniProtKB-KW"/>
</dbReference>
<feature type="domain" description="PDZ" evidence="2">
    <location>
        <begin position="313"/>
        <end position="369"/>
    </location>
</feature>
<evidence type="ECO:0000256" key="1">
    <source>
        <dbReference type="SAM" id="Phobius"/>
    </source>
</evidence>
<protein>
    <submittedName>
        <fullName evidence="3">Serine protease</fullName>
    </submittedName>
</protein>
<feature type="transmembrane region" description="Helical" evidence="1">
    <location>
        <begin position="107"/>
        <end position="126"/>
    </location>
</feature>
<feature type="transmembrane region" description="Helical" evidence="1">
    <location>
        <begin position="56"/>
        <end position="80"/>
    </location>
</feature>
<dbReference type="InterPro" id="IPR041489">
    <property type="entry name" value="PDZ_6"/>
</dbReference>
<name>A0A927BSL8_9BACL</name>
<feature type="transmembrane region" description="Helical" evidence="1">
    <location>
        <begin position="224"/>
        <end position="246"/>
    </location>
</feature>
<dbReference type="InterPro" id="IPR036034">
    <property type="entry name" value="PDZ_sf"/>
</dbReference>
<feature type="transmembrane region" description="Helical" evidence="1">
    <location>
        <begin position="86"/>
        <end position="102"/>
    </location>
</feature>
<reference evidence="3" key="1">
    <citation type="submission" date="2020-09" db="EMBL/GenBank/DDBJ databases">
        <title>A novel bacterium of genus Paenibacillus, isolated from South China Sea.</title>
        <authorList>
            <person name="Huang H."/>
            <person name="Mo K."/>
            <person name="Hu Y."/>
        </authorList>
    </citation>
    <scope>NUCLEOTIDE SEQUENCE</scope>
    <source>
        <strain evidence="3">IB182496</strain>
    </source>
</reference>
<dbReference type="EMBL" id="JACXIZ010000012">
    <property type="protein sequence ID" value="MBD2844764.1"/>
    <property type="molecule type" value="Genomic_DNA"/>
</dbReference>
<feature type="transmembrane region" description="Helical" evidence="1">
    <location>
        <begin position="258"/>
        <end position="276"/>
    </location>
</feature>
<keyword evidence="1" id="KW-0472">Membrane</keyword>
<dbReference type="SUPFAM" id="SSF50156">
    <property type="entry name" value="PDZ domain-like"/>
    <property type="match status" value="1"/>
</dbReference>
<accession>A0A927BSL8</accession>
<keyword evidence="3" id="KW-0645">Protease</keyword>
<keyword evidence="3" id="KW-0378">Hydrolase</keyword>
<dbReference type="Pfam" id="PF17820">
    <property type="entry name" value="PDZ_6"/>
    <property type="match status" value="1"/>
</dbReference>
<dbReference type="InterPro" id="IPR001478">
    <property type="entry name" value="PDZ"/>
</dbReference>
<evidence type="ECO:0000313" key="4">
    <source>
        <dbReference type="Proteomes" id="UP000621560"/>
    </source>
</evidence>
<organism evidence="3 4">
    <name type="scientific">Paenibacillus sabuli</name>
    <dbReference type="NCBI Taxonomy" id="2772509"/>
    <lineage>
        <taxon>Bacteria</taxon>
        <taxon>Bacillati</taxon>
        <taxon>Bacillota</taxon>
        <taxon>Bacilli</taxon>
        <taxon>Bacillales</taxon>
        <taxon>Paenibacillaceae</taxon>
        <taxon>Paenibacillus</taxon>
    </lineage>
</organism>
<keyword evidence="1" id="KW-1133">Transmembrane helix</keyword>
<keyword evidence="4" id="KW-1185">Reference proteome</keyword>
<dbReference type="GO" id="GO:0006508">
    <property type="term" value="P:proteolysis"/>
    <property type="evidence" value="ECO:0007669"/>
    <property type="project" value="UniProtKB-KW"/>
</dbReference>
<feature type="transmembrane region" description="Helical" evidence="1">
    <location>
        <begin position="186"/>
        <end position="204"/>
    </location>
</feature>
<dbReference type="PROSITE" id="PS50106">
    <property type="entry name" value="PDZ"/>
    <property type="match status" value="1"/>
</dbReference>
<comment type="caution">
    <text evidence="3">The sequence shown here is derived from an EMBL/GenBank/DDBJ whole genome shotgun (WGS) entry which is preliminary data.</text>
</comment>
<dbReference type="Proteomes" id="UP000621560">
    <property type="component" value="Unassembled WGS sequence"/>
</dbReference>
<evidence type="ECO:0000259" key="2">
    <source>
        <dbReference type="PROSITE" id="PS50106"/>
    </source>
</evidence>
<feature type="transmembrane region" description="Helical" evidence="1">
    <location>
        <begin position="14"/>
        <end position="35"/>
    </location>
</feature>
<dbReference type="AlphaFoldDB" id="A0A927BSL8"/>
<dbReference type="Gene3D" id="2.30.42.10">
    <property type="match status" value="1"/>
</dbReference>
<sequence>MDNMAELGRQAVEALLQLLLQPLSYVAVLVLALYYMRQTRIERRLFQMKLQAWPLLLLRLLGGGLAVGLLVSCAAVLLGIRITPDTLYWVWGAGLLLSLIRVRFLCIVYAAGLVGLLQWIAGWLAWETWPSPLEGVAASLARVEPGSLLLLAAVLHLGEAILLRVQGERLSSPRLLAGKRGKLIGAYRLQGLWPVPLLLLTPALEAGAGAALPWTPLLGGAESAGGWLLLGLPAVIGYGSWTRAQLPGQLARRAARGALLYSVLLGGLAAAALWWAPLTALAALAAPLLHEALARRGRRGEDARLRYMHDERGLCVLGVVPGTPAAQLGITAGERLHKVNGIRVRTRQELYEALHANSAFCKLEVLNHEQELKFLQRARFDGEPHQLGIILAPDERDERYALERGASLLDLVARRRATRHRSDEAAL</sequence>
<proteinExistence type="predicted"/>
<evidence type="ECO:0000313" key="3">
    <source>
        <dbReference type="EMBL" id="MBD2844764.1"/>
    </source>
</evidence>
<feature type="transmembrane region" description="Helical" evidence="1">
    <location>
        <begin position="146"/>
        <end position="165"/>
    </location>
</feature>
<keyword evidence="1" id="KW-0812">Transmembrane</keyword>
<gene>
    <name evidence="3" type="ORF">IDH44_06140</name>
</gene>